<dbReference type="GO" id="GO:0005886">
    <property type="term" value="C:plasma membrane"/>
    <property type="evidence" value="ECO:0007669"/>
    <property type="project" value="TreeGrafter"/>
</dbReference>
<evidence type="ECO:0000256" key="4">
    <source>
        <dbReference type="ARBA" id="ARBA00022530"/>
    </source>
</evidence>
<dbReference type="GO" id="GO:0005604">
    <property type="term" value="C:basement membrane"/>
    <property type="evidence" value="ECO:0007669"/>
    <property type="project" value="UniProtKB-SubCell"/>
</dbReference>
<comment type="subcellular location">
    <subcellularLocation>
        <location evidence="1">Secreted</location>
        <location evidence="1">Extracellular space</location>
        <location evidence="1">Extracellular matrix</location>
        <location evidence="1">Basement membrane</location>
    </subcellularLocation>
</comment>
<sequence length="277" mass="31478">MFAVHEILCKLSLQGDHFIPRTYTNFDAKQDALNTETAIKTKGVDVVTRHDIAFAYQRRTKKELTSALKSALSGHLEIVILSLLKTPAQYDASELKASKKGLGTDEDSVIEIICSRTNQGLQEMNRVYKEMYKTDLEKDIILDTSSDIRKLMVALAKGRRAEDGSVIDYELIDQDAWDLYDTGVKRKGTDGPKWISIMTEQSVSYLQKVLTRYKSYSPYDPLESIKKEVKGALENAFLNLVQCIQNKPLYFADRLYDSMKDTKGDYQKVLLYPCGDD</sequence>
<evidence type="ECO:0000256" key="2">
    <source>
        <dbReference type="ARBA" id="ARBA00007831"/>
    </source>
</evidence>
<dbReference type="GO" id="GO:0005634">
    <property type="term" value="C:nucleus"/>
    <property type="evidence" value="ECO:0007669"/>
    <property type="project" value="TreeGrafter"/>
</dbReference>
<dbReference type="FunFam" id="1.10.220.10:FF:000002">
    <property type="entry name" value="Annexin"/>
    <property type="match status" value="1"/>
</dbReference>
<evidence type="ECO:0000256" key="3">
    <source>
        <dbReference type="ARBA" id="ARBA00022525"/>
    </source>
</evidence>
<evidence type="ECO:0000256" key="8">
    <source>
        <dbReference type="ARBA" id="ARBA00022869"/>
    </source>
</evidence>
<dbReference type="InterPro" id="IPR002389">
    <property type="entry name" value="ANX2"/>
</dbReference>
<dbReference type="PRINTS" id="PR00196">
    <property type="entry name" value="ANNEXIN"/>
</dbReference>
<evidence type="ECO:0000256" key="6">
    <source>
        <dbReference type="ARBA" id="ARBA00022737"/>
    </source>
</evidence>
<keyword evidence="3" id="KW-0964">Secreted</keyword>
<dbReference type="GO" id="GO:0008092">
    <property type="term" value="F:cytoskeletal protein binding"/>
    <property type="evidence" value="ECO:0007669"/>
    <property type="project" value="InterPro"/>
</dbReference>
<keyword evidence="7" id="KW-0106">Calcium</keyword>
<comment type="similarity">
    <text evidence="2">Belongs to the annexin family.</text>
</comment>
<accession>A0A2K5D865</accession>
<dbReference type="GO" id="GO:0005737">
    <property type="term" value="C:cytoplasm"/>
    <property type="evidence" value="ECO:0007669"/>
    <property type="project" value="TreeGrafter"/>
</dbReference>
<dbReference type="PRINTS" id="PR00198">
    <property type="entry name" value="ANNEXINII"/>
</dbReference>
<evidence type="ECO:0000313" key="11">
    <source>
        <dbReference type="Ensembl" id="ENSANAP00000017139.1"/>
    </source>
</evidence>
<dbReference type="PANTHER" id="PTHR10502:SF18">
    <property type="entry name" value="ANNEXIN A2-RELATED"/>
    <property type="match status" value="1"/>
</dbReference>
<reference evidence="11" key="1">
    <citation type="submission" date="2025-08" db="UniProtKB">
        <authorList>
            <consortium name="Ensembl"/>
        </authorList>
    </citation>
    <scope>IDENTIFICATION</scope>
</reference>
<keyword evidence="12" id="KW-1185">Reference proteome</keyword>
<dbReference type="AlphaFoldDB" id="A0A2K5D865"/>
<reference evidence="11" key="2">
    <citation type="submission" date="2025-09" db="UniProtKB">
        <authorList>
            <consortium name="Ensembl"/>
        </authorList>
    </citation>
    <scope>IDENTIFICATION</scope>
</reference>
<dbReference type="OMA" id="SHWSSRI"/>
<dbReference type="PROSITE" id="PS51897">
    <property type="entry name" value="ANNEXIN_2"/>
    <property type="match status" value="2"/>
</dbReference>
<name>A0A2K5D865_AOTNA</name>
<keyword evidence="6" id="KW-0677">Repeat</keyword>
<dbReference type="PANTHER" id="PTHR10502">
    <property type="entry name" value="ANNEXIN"/>
    <property type="match status" value="1"/>
</dbReference>
<dbReference type="InterPro" id="IPR001464">
    <property type="entry name" value="Annexin"/>
</dbReference>
<evidence type="ECO:0000256" key="5">
    <source>
        <dbReference type="ARBA" id="ARBA00022553"/>
    </source>
</evidence>
<keyword evidence="8" id="KW-0084">Basement membrane</keyword>
<dbReference type="GO" id="GO:0005544">
    <property type="term" value="F:calcium-dependent phospholipid binding"/>
    <property type="evidence" value="ECO:0007669"/>
    <property type="project" value="UniProtKB-KW"/>
</dbReference>
<protein>
    <recommendedName>
        <fullName evidence="13">Annexin</fullName>
    </recommendedName>
</protein>
<evidence type="ECO:0000256" key="9">
    <source>
        <dbReference type="ARBA" id="ARBA00023216"/>
    </source>
</evidence>
<evidence type="ECO:0008006" key="13">
    <source>
        <dbReference type="Google" id="ProtNLM"/>
    </source>
</evidence>
<evidence type="ECO:0000256" key="1">
    <source>
        <dbReference type="ARBA" id="ARBA00004302"/>
    </source>
</evidence>
<dbReference type="InterPro" id="IPR018502">
    <property type="entry name" value="Annexin_repeat"/>
</dbReference>
<dbReference type="GO" id="GO:1905602">
    <property type="term" value="P:positive regulation of receptor-mediated endocytosis involved in cholesterol transport"/>
    <property type="evidence" value="ECO:0007669"/>
    <property type="project" value="TreeGrafter"/>
</dbReference>
<dbReference type="Pfam" id="PF00191">
    <property type="entry name" value="Annexin"/>
    <property type="match status" value="3"/>
</dbReference>
<dbReference type="GO" id="GO:0005509">
    <property type="term" value="F:calcium ion binding"/>
    <property type="evidence" value="ECO:0007669"/>
    <property type="project" value="InterPro"/>
</dbReference>
<proteinExistence type="inferred from homology"/>
<dbReference type="STRING" id="37293.ENSANAP00000017139"/>
<keyword evidence="9" id="KW-0041">Annexin</keyword>
<dbReference type="SUPFAM" id="SSF47874">
    <property type="entry name" value="Annexin"/>
    <property type="match status" value="1"/>
</dbReference>
<evidence type="ECO:0000313" key="12">
    <source>
        <dbReference type="Proteomes" id="UP000233020"/>
    </source>
</evidence>
<keyword evidence="5" id="KW-0597">Phosphoprotein</keyword>
<evidence type="ECO:0000256" key="10">
    <source>
        <dbReference type="ARBA" id="ARBA00023302"/>
    </source>
</evidence>
<dbReference type="GO" id="GO:0001786">
    <property type="term" value="F:phosphatidylserine binding"/>
    <property type="evidence" value="ECO:0007669"/>
    <property type="project" value="TreeGrafter"/>
</dbReference>
<dbReference type="FunFam" id="1.10.220.10:FF:000003">
    <property type="entry name" value="Annexin"/>
    <property type="match status" value="1"/>
</dbReference>
<dbReference type="Gene3D" id="1.10.220.10">
    <property type="entry name" value="Annexin"/>
    <property type="match status" value="3"/>
</dbReference>
<keyword evidence="4" id="KW-0272">Extracellular matrix</keyword>
<dbReference type="Ensembl" id="ENSANAT00000034993.1">
    <property type="protein sequence ID" value="ENSANAP00000017139.1"/>
    <property type="gene ID" value="ENSANAG00000026430.1"/>
</dbReference>
<dbReference type="GO" id="GO:0012506">
    <property type="term" value="C:vesicle membrane"/>
    <property type="evidence" value="ECO:0007669"/>
    <property type="project" value="TreeGrafter"/>
</dbReference>
<evidence type="ECO:0000256" key="7">
    <source>
        <dbReference type="ARBA" id="ARBA00022837"/>
    </source>
</evidence>
<keyword evidence="10" id="KW-0111">Calcium/phospholipid-binding</keyword>
<dbReference type="Proteomes" id="UP000233020">
    <property type="component" value="Unplaced"/>
</dbReference>
<dbReference type="InterPro" id="IPR037104">
    <property type="entry name" value="Annexin_sf"/>
</dbReference>
<organism evidence="11 12">
    <name type="scientific">Aotus nancymaae</name>
    <name type="common">Ma's night monkey</name>
    <dbReference type="NCBI Taxonomy" id="37293"/>
    <lineage>
        <taxon>Eukaryota</taxon>
        <taxon>Metazoa</taxon>
        <taxon>Chordata</taxon>
        <taxon>Craniata</taxon>
        <taxon>Vertebrata</taxon>
        <taxon>Euteleostomi</taxon>
        <taxon>Mammalia</taxon>
        <taxon>Eutheria</taxon>
        <taxon>Euarchontoglires</taxon>
        <taxon>Primates</taxon>
        <taxon>Haplorrhini</taxon>
        <taxon>Platyrrhini</taxon>
        <taxon>Aotidae</taxon>
        <taxon>Aotus</taxon>
    </lineage>
</organism>
<dbReference type="SMART" id="SM00335">
    <property type="entry name" value="ANX"/>
    <property type="match status" value="3"/>
</dbReference>
<dbReference type="GeneTree" id="ENSGT00940000154257"/>
<dbReference type="GO" id="GO:0004859">
    <property type="term" value="F:phospholipase inhibitor activity"/>
    <property type="evidence" value="ECO:0007669"/>
    <property type="project" value="InterPro"/>
</dbReference>